<proteinExistence type="predicted"/>
<evidence type="ECO:0000259" key="1">
    <source>
        <dbReference type="PROSITE" id="PS50835"/>
    </source>
</evidence>
<dbReference type="Pfam" id="PF13927">
    <property type="entry name" value="Ig_3"/>
    <property type="match status" value="1"/>
</dbReference>
<dbReference type="EMBL" id="MU827817">
    <property type="protein sequence ID" value="KAJ7323122.1"/>
    <property type="molecule type" value="Genomic_DNA"/>
</dbReference>
<dbReference type="Gene3D" id="2.60.40.10">
    <property type="entry name" value="Immunoglobulins"/>
    <property type="match status" value="1"/>
</dbReference>
<organism evidence="2 3">
    <name type="scientific">Desmophyllum pertusum</name>
    <dbReference type="NCBI Taxonomy" id="174260"/>
    <lineage>
        <taxon>Eukaryota</taxon>
        <taxon>Metazoa</taxon>
        <taxon>Cnidaria</taxon>
        <taxon>Anthozoa</taxon>
        <taxon>Hexacorallia</taxon>
        <taxon>Scleractinia</taxon>
        <taxon>Caryophylliina</taxon>
        <taxon>Caryophylliidae</taxon>
        <taxon>Desmophyllum</taxon>
    </lineage>
</organism>
<dbReference type="Proteomes" id="UP001163046">
    <property type="component" value="Unassembled WGS sequence"/>
</dbReference>
<dbReference type="InterPro" id="IPR003598">
    <property type="entry name" value="Ig_sub2"/>
</dbReference>
<accession>A0A9W9Y876</accession>
<gene>
    <name evidence="2" type="ORF">OS493_032409</name>
</gene>
<dbReference type="InterPro" id="IPR013783">
    <property type="entry name" value="Ig-like_fold"/>
</dbReference>
<evidence type="ECO:0000313" key="2">
    <source>
        <dbReference type="EMBL" id="KAJ7323122.1"/>
    </source>
</evidence>
<keyword evidence="3" id="KW-1185">Reference proteome</keyword>
<dbReference type="InterPro" id="IPR011641">
    <property type="entry name" value="Tyr-kin_ephrin_A/B_rcpt-like"/>
</dbReference>
<reference evidence="2" key="1">
    <citation type="submission" date="2023-01" db="EMBL/GenBank/DDBJ databases">
        <title>Genome assembly of the deep-sea coral Lophelia pertusa.</title>
        <authorList>
            <person name="Herrera S."/>
            <person name="Cordes E."/>
        </authorList>
    </citation>
    <scope>NUCLEOTIDE SEQUENCE</scope>
    <source>
        <strain evidence="2">USNM1676648</strain>
        <tissue evidence="2">Polyp</tissue>
    </source>
</reference>
<dbReference type="SUPFAM" id="SSF48726">
    <property type="entry name" value="Immunoglobulin"/>
    <property type="match status" value="1"/>
</dbReference>
<dbReference type="AlphaFoldDB" id="A0A9W9Y876"/>
<sequence length="166" mass="17921">MDDFAPRAKDQCPAGKFSPDGLGPLCRVCPKNTYQDQPGKSACKNCEHGTETLQLAATAAEACGDAPVITSVNSSVNTINKVKEAVLDCYAHASPSPLVVWRFTEDIPSEFIGIPKVVQLMDDKGTPIGIRLIIQAVTDFNSGRYECTAVNQFGQDMKSLDLKVRT</sequence>
<feature type="domain" description="Ig-like" evidence="1">
    <location>
        <begin position="67"/>
        <end position="165"/>
    </location>
</feature>
<dbReference type="SMART" id="SM00408">
    <property type="entry name" value="IGc2"/>
    <property type="match status" value="1"/>
</dbReference>
<dbReference type="OrthoDB" id="9355041at2759"/>
<dbReference type="PROSITE" id="PS50835">
    <property type="entry name" value="IG_LIKE"/>
    <property type="match status" value="1"/>
</dbReference>
<dbReference type="Gene3D" id="2.10.50.10">
    <property type="entry name" value="Tumor Necrosis Factor Receptor, subunit A, domain 2"/>
    <property type="match status" value="1"/>
</dbReference>
<comment type="caution">
    <text evidence="2">The sequence shown here is derived from an EMBL/GenBank/DDBJ whole genome shotgun (WGS) entry which is preliminary data.</text>
</comment>
<dbReference type="InterPro" id="IPR036179">
    <property type="entry name" value="Ig-like_dom_sf"/>
</dbReference>
<dbReference type="SMART" id="SM01411">
    <property type="entry name" value="Ephrin_rec_like"/>
    <property type="match status" value="1"/>
</dbReference>
<dbReference type="Pfam" id="PF07699">
    <property type="entry name" value="Ephrin_rec_like"/>
    <property type="match status" value="1"/>
</dbReference>
<dbReference type="InterPro" id="IPR007110">
    <property type="entry name" value="Ig-like_dom"/>
</dbReference>
<evidence type="ECO:0000313" key="3">
    <source>
        <dbReference type="Proteomes" id="UP001163046"/>
    </source>
</evidence>
<name>A0A9W9Y876_9CNID</name>
<protein>
    <recommendedName>
        <fullName evidence="1">Ig-like domain-containing protein</fullName>
    </recommendedName>
</protein>